<gene>
    <name evidence="1" type="ORF">PLANPX_2863</name>
</gene>
<dbReference type="Proteomes" id="UP000326837">
    <property type="component" value="Chromosome"/>
</dbReference>
<dbReference type="AlphaFoldDB" id="A0A5K7XEF3"/>
<protein>
    <submittedName>
        <fullName evidence="1">Uncharacterized protein</fullName>
    </submittedName>
</protein>
<sequence>MRRAHLAARLHHIAACVKIDRFVVVRRKPTAEYSSSGWRASALGAEALVCLGVIF</sequence>
<dbReference type="KEGG" id="lpav:PLANPX_2863"/>
<accession>A0A5K7XEF3</accession>
<name>A0A5K7XEF3_9BACT</name>
<reference evidence="2" key="1">
    <citation type="submission" date="2019-10" db="EMBL/GenBank/DDBJ databases">
        <title>Lacipirellula parvula gen. nov., sp. nov., representing a lineage of planctomycetes widespread in freshwater anoxic habitats, and description of the family Lacipirellulaceae.</title>
        <authorList>
            <person name="Dedysh S.N."/>
            <person name="Kulichevskaya I.S."/>
            <person name="Beletsky A.V."/>
            <person name="Rakitin A.L."/>
            <person name="Mardanov A.V."/>
            <person name="Ivanova A.A."/>
            <person name="Saltykova V.X."/>
            <person name="Rijpstra W.I.C."/>
            <person name="Sinninghe Damste J.S."/>
            <person name="Ravin N.V."/>
        </authorList>
    </citation>
    <scope>NUCLEOTIDE SEQUENCE [LARGE SCALE GENOMIC DNA]</scope>
    <source>
        <strain evidence="2">PX69</strain>
    </source>
</reference>
<dbReference type="EMBL" id="AP021861">
    <property type="protein sequence ID" value="BBO33251.1"/>
    <property type="molecule type" value="Genomic_DNA"/>
</dbReference>
<keyword evidence="2" id="KW-1185">Reference proteome</keyword>
<evidence type="ECO:0000313" key="1">
    <source>
        <dbReference type="EMBL" id="BBO33251.1"/>
    </source>
</evidence>
<organism evidence="1 2">
    <name type="scientific">Lacipirellula parvula</name>
    <dbReference type="NCBI Taxonomy" id="2650471"/>
    <lineage>
        <taxon>Bacteria</taxon>
        <taxon>Pseudomonadati</taxon>
        <taxon>Planctomycetota</taxon>
        <taxon>Planctomycetia</taxon>
        <taxon>Pirellulales</taxon>
        <taxon>Lacipirellulaceae</taxon>
        <taxon>Lacipirellula</taxon>
    </lineage>
</organism>
<evidence type="ECO:0000313" key="2">
    <source>
        <dbReference type="Proteomes" id="UP000326837"/>
    </source>
</evidence>
<proteinExistence type="predicted"/>